<dbReference type="EMBL" id="CP006917">
    <property type="protein sequence ID" value="AHC39242.1"/>
    <property type="molecule type" value="Genomic_DNA"/>
</dbReference>
<protein>
    <submittedName>
        <fullName evidence="1">Uncharacterized protein</fullName>
    </submittedName>
</protein>
<accession>V9R652</accession>
<evidence type="ECO:0000313" key="1">
    <source>
        <dbReference type="EMBL" id="AHC39242.1"/>
    </source>
</evidence>
<dbReference type="KEGG" id="emr:EMUR_02395"/>
<dbReference type="RefSeq" id="WP_024072080.1">
    <property type="nucleotide sequence ID" value="NC_023063.1"/>
</dbReference>
<proteinExistence type="predicted"/>
<name>V9R652_9RICK</name>
<sequence length="186" mass="21640">MIFHINGVNVDESQRLNRLVTCKDYVWFYRSICIGIITISNKLVFLRGEETPFYYKQEIIPYYIFFMKGKEEDTKVWNCILVKRSEVVQFITENLAIMNAEKTNNPLGIIAHIDDMLNYSYGEIICSGQGKMTLSKLKKDLKDICKNSDNIQLNSMTFPLTYWGKLIQNIVEIIPVQRGGYTRINS</sequence>
<evidence type="ECO:0000313" key="2">
    <source>
        <dbReference type="Proteomes" id="UP000018689"/>
    </source>
</evidence>
<dbReference type="OrthoDB" id="7163251at2"/>
<keyword evidence="2" id="KW-1185">Reference proteome</keyword>
<gene>
    <name evidence="1" type="ORF">EMUR_02395</name>
</gene>
<reference evidence="1 2" key="1">
    <citation type="journal article" date="2014" name="Genome Announc.">
        <title>Complete Genome Sequence of Ehrlichia muris Strain AS145T, a Model Monocytotropic Ehrlichia Strain.</title>
        <authorList>
            <person name="Thirumalapura N.R."/>
            <person name="Qin X."/>
            <person name="Kuriakose J.A."/>
            <person name="Walker D.H."/>
        </authorList>
    </citation>
    <scope>NUCLEOTIDE SEQUENCE [LARGE SCALE GENOMIC DNA]</scope>
    <source>
        <strain evidence="2">AS154</strain>
    </source>
</reference>
<dbReference type="PATRIC" id="fig|1423892.3.peg.493"/>
<dbReference type="AlphaFoldDB" id="V9R652"/>
<dbReference type="Proteomes" id="UP000018689">
    <property type="component" value="Chromosome"/>
</dbReference>
<dbReference type="HOGENOM" id="CLU_1466031_0_0_5"/>
<organism evidence="1 2">
    <name type="scientific">Ehrlichia muris AS145</name>
    <dbReference type="NCBI Taxonomy" id="1423892"/>
    <lineage>
        <taxon>Bacteria</taxon>
        <taxon>Pseudomonadati</taxon>
        <taxon>Pseudomonadota</taxon>
        <taxon>Alphaproteobacteria</taxon>
        <taxon>Rickettsiales</taxon>
        <taxon>Anaplasmataceae</taxon>
        <taxon>Ehrlichia</taxon>
    </lineage>
</organism>